<evidence type="ECO:0000259" key="2">
    <source>
        <dbReference type="Pfam" id="PF01370"/>
    </source>
</evidence>
<name>A0A7I0HV73_9LEPT</name>
<accession>A0A7I0HV73</accession>
<dbReference type="PANTHER" id="PTHR43000">
    <property type="entry name" value="DTDP-D-GLUCOSE 4,6-DEHYDRATASE-RELATED"/>
    <property type="match status" value="1"/>
</dbReference>
<dbReference type="Proteomes" id="UP000297641">
    <property type="component" value="Unassembled WGS sequence"/>
</dbReference>
<gene>
    <name evidence="3" type="ORF">EHQ43_02460</name>
</gene>
<dbReference type="AlphaFoldDB" id="A0A7I0HV73"/>
<evidence type="ECO:0000313" key="3">
    <source>
        <dbReference type="EMBL" id="TGL07932.1"/>
    </source>
</evidence>
<sequence length="322" mass="35863">MKYTGITLITGANGFIGFELLKEISKDPNLKIRVTDIRDDKIKLFNQPNIEYVKSDIRDEKELSSLLSGVDRIFHVAGICNLSTDFNTLKPINVDAVDKLTNIAYQNSVKAYVHFSSSSVYGTYQGSPFKETDICNPKDAYGKSKYAGEMIVSEKIKKGLKAIIVRPCTVYGPGCNDGAGKLFSRHGQIAGIPGDGKKKLSNVRVEDVASAAIYLSERENSFGQTYNIADDDHPSLEEALDLAAKTFDSKINKIHIPLFLLKIIAKVESPIAKLQGRIPDLEYEAIKYLYHDYYMDNGKLKSTGYKLKYPNFVSSMLSMKLN</sequence>
<organism evidence="3 4">
    <name type="scientific">Leptospira bouyouniensis</name>
    <dbReference type="NCBI Taxonomy" id="2484911"/>
    <lineage>
        <taxon>Bacteria</taxon>
        <taxon>Pseudomonadati</taxon>
        <taxon>Spirochaetota</taxon>
        <taxon>Spirochaetia</taxon>
        <taxon>Leptospirales</taxon>
        <taxon>Leptospiraceae</taxon>
        <taxon>Leptospira</taxon>
    </lineage>
</organism>
<comment type="caution">
    <text evidence="3">The sequence shown here is derived from an EMBL/GenBank/DDBJ whole genome shotgun (WGS) entry which is preliminary data.</text>
</comment>
<dbReference type="InterPro" id="IPR036291">
    <property type="entry name" value="NAD(P)-bd_dom_sf"/>
</dbReference>
<dbReference type="InterPro" id="IPR001509">
    <property type="entry name" value="Epimerase_deHydtase"/>
</dbReference>
<evidence type="ECO:0000313" key="4">
    <source>
        <dbReference type="Proteomes" id="UP000297641"/>
    </source>
</evidence>
<evidence type="ECO:0000256" key="1">
    <source>
        <dbReference type="ARBA" id="ARBA00007637"/>
    </source>
</evidence>
<protein>
    <submittedName>
        <fullName evidence="3">NAD-dependent epimerase/dehydratase family protein</fullName>
    </submittedName>
</protein>
<feature type="domain" description="NAD-dependent epimerase/dehydratase" evidence="2">
    <location>
        <begin position="8"/>
        <end position="229"/>
    </location>
</feature>
<dbReference type="SUPFAM" id="SSF51735">
    <property type="entry name" value="NAD(P)-binding Rossmann-fold domains"/>
    <property type="match status" value="1"/>
</dbReference>
<dbReference type="Gene3D" id="3.40.50.720">
    <property type="entry name" value="NAD(P)-binding Rossmann-like Domain"/>
    <property type="match status" value="1"/>
</dbReference>
<dbReference type="Pfam" id="PF01370">
    <property type="entry name" value="Epimerase"/>
    <property type="match status" value="1"/>
</dbReference>
<dbReference type="EMBL" id="RQFT01000003">
    <property type="protein sequence ID" value="TGL07932.1"/>
    <property type="molecule type" value="Genomic_DNA"/>
</dbReference>
<reference evidence="3 4" key="1">
    <citation type="journal article" date="2019" name="PLoS Negl. Trop. Dis.">
        <title>Revisiting the worldwide diversity of Leptospira species in the environment.</title>
        <authorList>
            <person name="Vincent A.T."/>
            <person name="Schiettekatte O."/>
            <person name="Bourhy P."/>
            <person name="Veyrier F.J."/>
            <person name="Picardeau M."/>
        </authorList>
    </citation>
    <scope>NUCLEOTIDE SEQUENCE [LARGE SCALE GENOMIC DNA]</scope>
    <source>
        <strain evidence="3 4">201800273</strain>
    </source>
</reference>
<dbReference type="RefSeq" id="WP_135770060.1">
    <property type="nucleotide sequence ID" value="NZ_RQFT01000003.1"/>
</dbReference>
<proteinExistence type="inferred from homology"/>
<comment type="similarity">
    <text evidence="1">Belongs to the NAD(P)-dependent epimerase/dehydratase family.</text>
</comment>